<protein>
    <submittedName>
        <fullName evidence="2">Uncharacterized protein</fullName>
    </submittedName>
</protein>
<keyword evidence="1" id="KW-1133">Transmembrane helix</keyword>
<evidence type="ECO:0000256" key="1">
    <source>
        <dbReference type="SAM" id="Phobius"/>
    </source>
</evidence>
<dbReference type="AlphaFoldDB" id="A0A429JWE5"/>
<evidence type="ECO:0000313" key="3">
    <source>
        <dbReference type="Proteomes" id="UP000271320"/>
    </source>
</evidence>
<feature type="transmembrane region" description="Helical" evidence="1">
    <location>
        <begin position="7"/>
        <end position="28"/>
    </location>
</feature>
<reference evidence="2 3" key="1">
    <citation type="submission" date="2018-10" db="EMBL/GenBank/DDBJ databases">
        <title>GWAS and RNA-Seq identify cryptic mechanisms of antimicrobial resistance in Acinetobacter baumannii.</title>
        <authorList>
            <person name="Sahl J.W."/>
        </authorList>
    </citation>
    <scope>NUCLEOTIDE SEQUENCE [LARGE SCALE GENOMIC DNA]</scope>
    <source>
        <strain evidence="2 3">TG41884</strain>
    </source>
</reference>
<keyword evidence="1" id="KW-0472">Membrane</keyword>
<sequence length="74" mass="8163">MSSEQTRAYLSFALVGLMAVLVIALFFVEMPRENSTLLNTALGFIAGAMSMACGYYFGSSELEKKKKTEDIKQL</sequence>
<dbReference type="EMBL" id="RFEW01000023">
    <property type="protein sequence ID" value="RSO54850.1"/>
    <property type="molecule type" value="Genomic_DNA"/>
</dbReference>
<evidence type="ECO:0000313" key="2">
    <source>
        <dbReference type="EMBL" id="RSO54850.1"/>
    </source>
</evidence>
<keyword evidence="1" id="KW-0812">Transmembrane</keyword>
<gene>
    <name evidence="2" type="ORF">EA752_18750</name>
</gene>
<name>A0A429JWE5_ACIPI</name>
<dbReference type="RefSeq" id="WP_057073516.1">
    <property type="nucleotide sequence ID" value="NZ_BKDB01000010.1"/>
</dbReference>
<comment type="caution">
    <text evidence="2">The sequence shown here is derived from an EMBL/GenBank/DDBJ whole genome shotgun (WGS) entry which is preliminary data.</text>
</comment>
<dbReference type="Proteomes" id="UP000271320">
    <property type="component" value="Unassembled WGS sequence"/>
</dbReference>
<accession>A0A429JWE5</accession>
<organism evidence="2 3">
    <name type="scientific">Acinetobacter pittii</name>
    <name type="common">Acinetobacter genomosp. 3</name>
    <dbReference type="NCBI Taxonomy" id="48296"/>
    <lineage>
        <taxon>Bacteria</taxon>
        <taxon>Pseudomonadati</taxon>
        <taxon>Pseudomonadota</taxon>
        <taxon>Gammaproteobacteria</taxon>
        <taxon>Moraxellales</taxon>
        <taxon>Moraxellaceae</taxon>
        <taxon>Acinetobacter</taxon>
        <taxon>Acinetobacter calcoaceticus/baumannii complex</taxon>
    </lineage>
</organism>
<proteinExistence type="predicted"/>
<feature type="transmembrane region" description="Helical" evidence="1">
    <location>
        <begin position="40"/>
        <end position="58"/>
    </location>
</feature>